<keyword evidence="5" id="KW-0677">Repeat</keyword>
<feature type="repeat" description="Solcar" evidence="8">
    <location>
        <begin position="105"/>
        <end position="262"/>
    </location>
</feature>
<dbReference type="OrthoDB" id="269120at2759"/>
<keyword evidence="7 8" id="KW-0472">Membrane</keyword>
<dbReference type="STRING" id="1157962.A0A250XBW9"/>
<dbReference type="Proteomes" id="UP000232323">
    <property type="component" value="Unassembled WGS sequence"/>
</dbReference>
<accession>A0A250XBW9</accession>
<comment type="caution">
    <text evidence="11">The sequence shown here is derived from an EMBL/GenBank/DDBJ whole genome shotgun (WGS) entry which is preliminary data.</text>
</comment>
<evidence type="ECO:0000256" key="10">
    <source>
        <dbReference type="SAM" id="Phobius"/>
    </source>
</evidence>
<keyword evidence="4 8" id="KW-0812">Transmembrane</keyword>
<keyword evidence="6 10" id="KW-1133">Transmembrane helix</keyword>
<dbReference type="SUPFAM" id="SSF103506">
    <property type="entry name" value="Mitochondrial carrier"/>
    <property type="match status" value="1"/>
</dbReference>
<dbReference type="InterPro" id="IPR023395">
    <property type="entry name" value="MCP_dom_sf"/>
</dbReference>
<feature type="transmembrane region" description="Helical" evidence="10">
    <location>
        <begin position="108"/>
        <end position="131"/>
    </location>
</feature>
<evidence type="ECO:0000256" key="5">
    <source>
        <dbReference type="ARBA" id="ARBA00022737"/>
    </source>
</evidence>
<comment type="similarity">
    <text evidence="2 9">Belongs to the mitochondrial carrier (TC 2.A.29) family.</text>
</comment>
<dbReference type="EMBL" id="BEGY01000050">
    <property type="protein sequence ID" value="GAX80260.1"/>
    <property type="molecule type" value="Genomic_DNA"/>
</dbReference>
<evidence type="ECO:0000256" key="7">
    <source>
        <dbReference type="ARBA" id="ARBA00023136"/>
    </source>
</evidence>
<keyword evidence="12" id="KW-1185">Reference proteome</keyword>
<gene>
    <name evidence="11" type="ORF">CEUSTIGMA_g7698.t1</name>
</gene>
<dbReference type="GO" id="GO:0006862">
    <property type="term" value="P:nucleotide transport"/>
    <property type="evidence" value="ECO:0007669"/>
    <property type="project" value="InterPro"/>
</dbReference>
<dbReference type="PANTHER" id="PTHR45683">
    <property type="entry name" value="MITOCHONDRIAL NICOTINAMIDE ADENINE DINUCLEOTIDE TRANSPORTER 1-RELATED-RELATED"/>
    <property type="match status" value="1"/>
</dbReference>
<evidence type="ECO:0000256" key="4">
    <source>
        <dbReference type="ARBA" id="ARBA00022692"/>
    </source>
</evidence>
<feature type="repeat" description="Solcar" evidence="8">
    <location>
        <begin position="341"/>
        <end position="431"/>
    </location>
</feature>
<evidence type="ECO:0000256" key="9">
    <source>
        <dbReference type="RuleBase" id="RU000488"/>
    </source>
</evidence>
<evidence type="ECO:0000256" key="6">
    <source>
        <dbReference type="ARBA" id="ARBA00022989"/>
    </source>
</evidence>
<keyword evidence="3 9" id="KW-0813">Transport</keyword>
<evidence type="ECO:0000256" key="8">
    <source>
        <dbReference type="PROSITE-ProRule" id="PRU00282"/>
    </source>
</evidence>
<sequence length="436" mass="46744">MVASYDSWKHTVAGGVAGSVAVLTLHPFDVVKTRLQVQDGQQVNAATYRGAVDAARNIYKREGLKAFYSGLTPAWLGSGLAWASYFYTYEKIKAFYLGWQGGDRLGTWWHSLSAAQAGALVCLVTNPIWVIKTRLQLQQSFKVLPSYTPSLIQAGVTHAANNAPPATVSVHTGVKPALHPSSIQASSLPSMSLPLQGTARSGGAISSGSSAVVPYKSMLDAFLRIGKEEGLKGYYKGLAPSLLLQTCHGAIQFTVYEEMKYMLARRLPDTSTSTSLNQIIRLNPKYALAQQPAGKGLQTASAALPSSVQLLGENSRTSAVEVGVESPALSKEGLVSTSRQLSSLETSACAVLSKLAASVSTYPSQVIRSRLQQRLEGTGREVIYRTSLNTVALTWKNEGIKGFYRGLGPALLRVLPQSALTMMVYEKVLTVLPNSS</sequence>
<evidence type="ECO:0000313" key="12">
    <source>
        <dbReference type="Proteomes" id="UP000232323"/>
    </source>
</evidence>
<dbReference type="InterPro" id="IPR044712">
    <property type="entry name" value="SLC25A32-like"/>
</dbReference>
<protein>
    <submittedName>
        <fullName evidence="11">Uncharacterized protein</fullName>
    </submittedName>
</protein>
<evidence type="ECO:0000256" key="1">
    <source>
        <dbReference type="ARBA" id="ARBA00004141"/>
    </source>
</evidence>
<dbReference type="GO" id="GO:0016020">
    <property type="term" value="C:membrane"/>
    <property type="evidence" value="ECO:0007669"/>
    <property type="project" value="UniProtKB-SubCell"/>
</dbReference>
<dbReference type="GO" id="GO:0055085">
    <property type="term" value="P:transmembrane transport"/>
    <property type="evidence" value="ECO:0007669"/>
    <property type="project" value="InterPro"/>
</dbReference>
<proteinExistence type="inferred from homology"/>
<name>A0A250XBW9_9CHLO</name>
<evidence type="ECO:0000256" key="2">
    <source>
        <dbReference type="ARBA" id="ARBA00006375"/>
    </source>
</evidence>
<dbReference type="PROSITE" id="PS50920">
    <property type="entry name" value="SOLCAR"/>
    <property type="match status" value="3"/>
</dbReference>
<feature type="repeat" description="Solcar" evidence="8">
    <location>
        <begin position="5"/>
        <end position="95"/>
    </location>
</feature>
<reference evidence="11 12" key="1">
    <citation type="submission" date="2017-08" db="EMBL/GenBank/DDBJ databases">
        <title>Acidophilic green algal genome provides insights into adaptation to an acidic environment.</title>
        <authorList>
            <person name="Hirooka S."/>
            <person name="Hirose Y."/>
            <person name="Kanesaki Y."/>
            <person name="Higuchi S."/>
            <person name="Fujiwara T."/>
            <person name="Onuma R."/>
            <person name="Era A."/>
            <person name="Ohbayashi R."/>
            <person name="Uzuka A."/>
            <person name="Nozaki H."/>
            <person name="Yoshikawa H."/>
            <person name="Miyagishima S.Y."/>
        </authorList>
    </citation>
    <scope>NUCLEOTIDE SEQUENCE [LARGE SCALE GENOMIC DNA]</scope>
    <source>
        <strain evidence="11 12">NIES-2499</strain>
    </source>
</reference>
<comment type="subcellular location">
    <subcellularLocation>
        <location evidence="1">Membrane</location>
        <topology evidence="1">Multi-pass membrane protein</topology>
    </subcellularLocation>
</comment>
<dbReference type="InterPro" id="IPR018108">
    <property type="entry name" value="MCP_transmembrane"/>
</dbReference>
<evidence type="ECO:0000256" key="3">
    <source>
        <dbReference type="ARBA" id="ARBA00022448"/>
    </source>
</evidence>
<feature type="transmembrane region" description="Helical" evidence="10">
    <location>
        <begin position="66"/>
        <end position="88"/>
    </location>
</feature>
<evidence type="ECO:0000313" key="11">
    <source>
        <dbReference type="EMBL" id="GAX80260.1"/>
    </source>
</evidence>
<dbReference type="Pfam" id="PF00153">
    <property type="entry name" value="Mito_carr"/>
    <property type="match status" value="4"/>
</dbReference>
<organism evidence="11 12">
    <name type="scientific">Chlamydomonas eustigma</name>
    <dbReference type="NCBI Taxonomy" id="1157962"/>
    <lineage>
        <taxon>Eukaryota</taxon>
        <taxon>Viridiplantae</taxon>
        <taxon>Chlorophyta</taxon>
        <taxon>core chlorophytes</taxon>
        <taxon>Chlorophyceae</taxon>
        <taxon>CS clade</taxon>
        <taxon>Chlamydomonadales</taxon>
        <taxon>Chlamydomonadaceae</taxon>
        <taxon>Chlamydomonas</taxon>
    </lineage>
</organism>
<dbReference type="AlphaFoldDB" id="A0A250XBW9"/>
<dbReference type="Gene3D" id="1.50.40.10">
    <property type="entry name" value="Mitochondrial carrier domain"/>
    <property type="match status" value="2"/>
</dbReference>